<accession>A0A1H0L2A6</accession>
<gene>
    <name evidence="2" type="ORF">SAMN05216360_13012</name>
</gene>
<dbReference type="Proteomes" id="UP000198704">
    <property type="component" value="Unassembled WGS sequence"/>
</dbReference>
<feature type="transmembrane region" description="Helical" evidence="1">
    <location>
        <begin position="6"/>
        <end position="31"/>
    </location>
</feature>
<evidence type="ECO:0000313" key="2">
    <source>
        <dbReference type="EMBL" id="SDO62205.1"/>
    </source>
</evidence>
<sequence>MSDYSYLSHPVLCFIFEIYLSSISHSILAVYSFCYGRFNNRWGLQQIPQLRLTDSKLIFACLLRIEMLIDYMKPSSAFGYRAVHQINSALYSTGYSASGFPYRHTGRSSDNNTSGQCRAILHRHLARIRQALVTRPFLTAQNAVNSLRREILYLIDLIAGDLVDHLPDHIGLQRTKRTVEHDLKRDVGRQQLVRRQLLHRVVDLTQLHQSLLAVCQPGGHR</sequence>
<keyword evidence="1" id="KW-0472">Membrane</keyword>
<proteinExistence type="predicted"/>
<keyword evidence="3" id="KW-1185">Reference proteome</keyword>
<evidence type="ECO:0000313" key="3">
    <source>
        <dbReference type="Proteomes" id="UP000198704"/>
    </source>
</evidence>
<keyword evidence="1" id="KW-0812">Transmembrane</keyword>
<keyword evidence="1" id="KW-1133">Transmembrane helix</keyword>
<protein>
    <submittedName>
        <fullName evidence="2">Uncharacterized protein</fullName>
    </submittedName>
</protein>
<evidence type="ECO:0000256" key="1">
    <source>
        <dbReference type="SAM" id="Phobius"/>
    </source>
</evidence>
<dbReference type="EMBL" id="FNHS01000030">
    <property type="protein sequence ID" value="SDO62205.1"/>
    <property type="molecule type" value="Genomic_DNA"/>
</dbReference>
<organism evidence="2 3">
    <name type="scientific">Methylobacterium phyllostachyos</name>
    <dbReference type="NCBI Taxonomy" id="582672"/>
    <lineage>
        <taxon>Bacteria</taxon>
        <taxon>Pseudomonadati</taxon>
        <taxon>Pseudomonadota</taxon>
        <taxon>Alphaproteobacteria</taxon>
        <taxon>Hyphomicrobiales</taxon>
        <taxon>Methylobacteriaceae</taxon>
        <taxon>Methylobacterium</taxon>
    </lineage>
</organism>
<name>A0A1H0L2A6_9HYPH</name>
<reference evidence="3" key="1">
    <citation type="submission" date="2016-10" db="EMBL/GenBank/DDBJ databases">
        <authorList>
            <person name="Varghese N."/>
            <person name="Submissions S."/>
        </authorList>
    </citation>
    <scope>NUCLEOTIDE SEQUENCE [LARGE SCALE GENOMIC DNA]</scope>
    <source>
        <strain evidence="3">BL47</strain>
    </source>
</reference>
<dbReference type="AlphaFoldDB" id="A0A1H0L2A6"/>